<dbReference type="GO" id="GO:0009245">
    <property type="term" value="P:lipid A biosynthetic process"/>
    <property type="evidence" value="ECO:0007669"/>
    <property type="project" value="UniProtKB-KW"/>
</dbReference>
<keyword evidence="7" id="KW-0418">Kinase</keyword>
<dbReference type="GO" id="GO:0005524">
    <property type="term" value="F:ATP binding"/>
    <property type="evidence" value="ECO:0007669"/>
    <property type="project" value="UniProtKB-KW"/>
</dbReference>
<gene>
    <name evidence="10" type="ORF">METZ01_LOCUS85818</name>
</gene>
<name>A0A381UYC6_9ZZZZ</name>
<reference evidence="10" key="1">
    <citation type="submission" date="2018-05" db="EMBL/GenBank/DDBJ databases">
        <authorList>
            <person name="Lanie J.A."/>
            <person name="Ng W.-L."/>
            <person name="Kazmierczak K.M."/>
            <person name="Andrzejewski T.M."/>
            <person name="Davidsen T.M."/>
            <person name="Wayne K.J."/>
            <person name="Tettelin H."/>
            <person name="Glass J.I."/>
            <person name="Rusch D."/>
            <person name="Podicherti R."/>
            <person name="Tsui H.-C.T."/>
            <person name="Winkler M.E."/>
        </authorList>
    </citation>
    <scope>NUCLEOTIDE SEQUENCE</scope>
</reference>
<dbReference type="NCBIfam" id="TIGR00682">
    <property type="entry name" value="lpxK"/>
    <property type="match status" value="1"/>
</dbReference>
<dbReference type="Pfam" id="PF02606">
    <property type="entry name" value="LpxK"/>
    <property type="match status" value="1"/>
</dbReference>
<keyword evidence="8" id="KW-0067">ATP-binding</keyword>
<keyword evidence="9" id="KW-0443">Lipid metabolism</keyword>
<keyword evidence="5" id="KW-0808">Transferase</keyword>
<dbReference type="AlphaFoldDB" id="A0A381UYC6"/>
<keyword evidence="6" id="KW-0547">Nucleotide-binding</keyword>
<dbReference type="GO" id="GO:0009244">
    <property type="term" value="P:lipopolysaccharide core region biosynthetic process"/>
    <property type="evidence" value="ECO:0007669"/>
    <property type="project" value="TreeGrafter"/>
</dbReference>
<dbReference type="InterPro" id="IPR003758">
    <property type="entry name" value="LpxK"/>
</dbReference>
<dbReference type="PANTHER" id="PTHR42724">
    <property type="entry name" value="TETRAACYLDISACCHARIDE 4'-KINASE"/>
    <property type="match status" value="1"/>
</dbReference>
<keyword evidence="4" id="KW-0441">Lipid A biosynthesis</keyword>
<evidence type="ECO:0000256" key="1">
    <source>
        <dbReference type="ARBA" id="ARBA00004870"/>
    </source>
</evidence>
<evidence type="ECO:0000256" key="2">
    <source>
        <dbReference type="ARBA" id="ARBA00012071"/>
    </source>
</evidence>
<dbReference type="GO" id="GO:0005886">
    <property type="term" value="C:plasma membrane"/>
    <property type="evidence" value="ECO:0007669"/>
    <property type="project" value="TreeGrafter"/>
</dbReference>
<comment type="pathway">
    <text evidence="1">Glycolipid biosynthesis; lipid IV(A) biosynthesis; lipid IV(A) from (3R)-3-hydroxytetradecanoyl-[acyl-carrier-protein] and UDP-N-acetyl-alpha-D-glucosamine: step 6/6.</text>
</comment>
<evidence type="ECO:0000256" key="5">
    <source>
        <dbReference type="ARBA" id="ARBA00022679"/>
    </source>
</evidence>
<dbReference type="EC" id="2.7.1.130" evidence="2"/>
<dbReference type="PANTHER" id="PTHR42724:SF1">
    <property type="entry name" value="TETRAACYLDISACCHARIDE 4'-KINASE, MITOCHONDRIAL-RELATED"/>
    <property type="match status" value="1"/>
</dbReference>
<evidence type="ECO:0000256" key="9">
    <source>
        <dbReference type="ARBA" id="ARBA00023098"/>
    </source>
</evidence>
<dbReference type="GO" id="GO:0009029">
    <property type="term" value="F:lipid-A 4'-kinase activity"/>
    <property type="evidence" value="ECO:0007669"/>
    <property type="project" value="UniProtKB-EC"/>
</dbReference>
<dbReference type="EMBL" id="UINC01007373">
    <property type="protein sequence ID" value="SVA32964.1"/>
    <property type="molecule type" value="Genomic_DNA"/>
</dbReference>
<dbReference type="UniPathway" id="UPA00359">
    <property type="reaction ID" value="UER00482"/>
</dbReference>
<evidence type="ECO:0000256" key="7">
    <source>
        <dbReference type="ARBA" id="ARBA00022777"/>
    </source>
</evidence>
<evidence type="ECO:0000256" key="4">
    <source>
        <dbReference type="ARBA" id="ARBA00022556"/>
    </source>
</evidence>
<keyword evidence="3" id="KW-0444">Lipid biosynthesis</keyword>
<evidence type="ECO:0000256" key="3">
    <source>
        <dbReference type="ARBA" id="ARBA00022516"/>
    </source>
</evidence>
<proteinExistence type="predicted"/>
<evidence type="ECO:0000256" key="8">
    <source>
        <dbReference type="ARBA" id="ARBA00022840"/>
    </source>
</evidence>
<protein>
    <recommendedName>
        <fullName evidence="2">tetraacyldisaccharide 4'-kinase</fullName>
        <ecNumber evidence="2">2.7.1.130</ecNumber>
    </recommendedName>
</protein>
<evidence type="ECO:0000313" key="10">
    <source>
        <dbReference type="EMBL" id="SVA32964.1"/>
    </source>
</evidence>
<evidence type="ECO:0000256" key="6">
    <source>
        <dbReference type="ARBA" id="ARBA00022741"/>
    </source>
</evidence>
<organism evidence="10">
    <name type="scientific">marine metagenome</name>
    <dbReference type="NCBI Taxonomy" id="408172"/>
    <lineage>
        <taxon>unclassified sequences</taxon>
        <taxon>metagenomes</taxon>
        <taxon>ecological metagenomes</taxon>
    </lineage>
</organism>
<accession>A0A381UYC6</accession>
<sequence length="200" mass="22900">MDDAFQHRAIERDLDLVLVNGGDKAIDHKLLPYGFLREPWLNITRADAVIITKTNLRSPRPFLIRKIRETSLTVLHSKSKIAVSKMYQERNDKDLELMDKDVFLLSGIGDTKSFHRAIEQLGCKMLGHKSFPDHFTYTQTVLNEVEGRASRSHADYIITTEKDWVKLEGLKINFPMVVVDLIITIQQENQLDALLGSVIK</sequence>